<keyword evidence="2" id="KW-1185">Reference proteome</keyword>
<evidence type="ECO:0000313" key="1">
    <source>
        <dbReference type="EMBL" id="RUT02465.1"/>
    </source>
</evidence>
<reference evidence="1" key="1">
    <citation type="submission" date="2018-12" db="EMBL/GenBank/DDBJ databases">
        <authorList>
            <person name="Will S."/>
            <person name="Neumann-Schaal M."/>
            <person name="Henke P."/>
        </authorList>
    </citation>
    <scope>NUCLEOTIDE SEQUENCE</scope>
    <source>
        <strain evidence="1">PCC 7102</strain>
    </source>
</reference>
<name>A0A3S1C8U5_9CYAN</name>
<organism evidence="1 2">
    <name type="scientific">Dulcicalothrix desertica PCC 7102</name>
    <dbReference type="NCBI Taxonomy" id="232991"/>
    <lineage>
        <taxon>Bacteria</taxon>
        <taxon>Bacillati</taxon>
        <taxon>Cyanobacteriota</taxon>
        <taxon>Cyanophyceae</taxon>
        <taxon>Nostocales</taxon>
        <taxon>Calotrichaceae</taxon>
        <taxon>Dulcicalothrix</taxon>
    </lineage>
</organism>
<accession>A0A3S1C8U5</accession>
<dbReference type="Proteomes" id="UP000271624">
    <property type="component" value="Unassembled WGS sequence"/>
</dbReference>
<reference evidence="1" key="2">
    <citation type="journal article" date="2019" name="Genome Biol. Evol.">
        <title>Day and night: Metabolic profiles and evolutionary relationships of six axenic non-marine cyanobacteria.</title>
        <authorList>
            <person name="Will S.E."/>
            <person name="Henke P."/>
            <person name="Boedeker C."/>
            <person name="Huang S."/>
            <person name="Brinkmann H."/>
            <person name="Rohde M."/>
            <person name="Jarek M."/>
            <person name="Friedl T."/>
            <person name="Seufert S."/>
            <person name="Schumacher M."/>
            <person name="Overmann J."/>
            <person name="Neumann-Schaal M."/>
            <person name="Petersen J."/>
        </authorList>
    </citation>
    <scope>NUCLEOTIDE SEQUENCE [LARGE SCALE GENOMIC DNA]</scope>
    <source>
        <strain evidence="1">PCC 7102</strain>
    </source>
</reference>
<proteinExistence type="predicted"/>
<comment type="caution">
    <text evidence="1">The sequence shown here is derived from an EMBL/GenBank/DDBJ whole genome shotgun (WGS) entry which is preliminary data.</text>
</comment>
<dbReference type="RefSeq" id="WP_222596595.1">
    <property type="nucleotide sequence ID" value="NZ_VLKB01000007.1"/>
</dbReference>
<protein>
    <submittedName>
        <fullName evidence="1">Uncharacterized protein</fullName>
    </submittedName>
</protein>
<sequence>MLYIGGWGHEQADGSAAYTDNITAFSGWDFAEEMRDVQAAYDRGWSV</sequence>
<evidence type="ECO:0000313" key="2">
    <source>
        <dbReference type="Proteomes" id="UP000271624"/>
    </source>
</evidence>
<dbReference type="EMBL" id="RSCL01000016">
    <property type="protein sequence ID" value="RUT02465.1"/>
    <property type="molecule type" value="Genomic_DNA"/>
</dbReference>
<gene>
    <name evidence="1" type="ORF">DSM106972_059430</name>
</gene>
<dbReference type="AlphaFoldDB" id="A0A3S1C8U5"/>